<evidence type="ECO:0000256" key="2">
    <source>
        <dbReference type="ARBA" id="ARBA00006459"/>
    </source>
</evidence>
<dbReference type="GO" id="GO:0089718">
    <property type="term" value="P:amino acid import across plasma membrane"/>
    <property type="evidence" value="ECO:0007669"/>
    <property type="project" value="TreeGrafter"/>
</dbReference>
<dbReference type="PRINTS" id="PR00176">
    <property type="entry name" value="NANEUSMPORT"/>
</dbReference>
<keyword evidence="4 10" id="KW-0812">Transmembrane</keyword>
<feature type="non-terminal residue" evidence="13">
    <location>
        <position position="585"/>
    </location>
</feature>
<dbReference type="EMBL" id="CP012523">
    <property type="protein sequence ID" value="ALC40102.1"/>
    <property type="molecule type" value="Genomic_DNA"/>
</dbReference>
<name>A0A0M4EA18_DROBS</name>
<accession>A0A0M4EA18</accession>
<feature type="transmembrane region" description="Helical" evidence="12">
    <location>
        <begin position="507"/>
        <end position="533"/>
    </location>
</feature>
<feature type="binding site" evidence="8">
    <location>
        <position position="374"/>
    </location>
    <ligand>
        <name>Na(+)</name>
        <dbReference type="ChEBI" id="CHEBI:29101"/>
        <label>1</label>
    </ligand>
</feature>
<dbReference type="OrthoDB" id="6581954at2759"/>
<dbReference type="PANTHER" id="PTHR11616:SF241">
    <property type="entry name" value="SODIUM- AND CHLORIDE-DEPENDENT GLYCINE TRANSPORTER 2"/>
    <property type="match status" value="1"/>
</dbReference>
<evidence type="ECO:0000256" key="1">
    <source>
        <dbReference type="ARBA" id="ARBA00004141"/>
    </source>
</evidence>
<dbReference type="SUPFAM" id="SSF161070">
    <property type="entry name" value="SNF-like"/>
    <property type="match status" value="1"/>
</dbReference>
<dbReference type="OMA" id="AARXTAN"/>
<feature type="non-terminal residue" evidence="13">
    <location>
        <position position="1"/>
    </location>
</feature>
<evidence type="ECO:0000256" key="5">
    <source>
        <dbReference type="ARBA" id="ARBA00022847"/>
    </source>
</evidence>
<dbReference type="PANTHER" id="PTHR11616">
    <property type="entry name" value="SODIUM/CHLORIDE DEPENDENT TRANSPORTER"/>
    <property type="match status" value="1"/>
</dbReference>
<dbReference type="STRING" id="30019.A0A0M4EA18"/>
<keyword evidence="9" id="KW-1015">Disulfide bond</keyword>
<protein>
    <recommendedName>
        <fullName evidence="10">Transporter</fullName>
    </recommendedName>
</protein>
<feature type="transmembrane region" description="Helical" evidence="12">
    <location>
        <begin position="358"/>
        <end position="377"/>
    </location>
</feature>
<dbReference type="InterPro" id="IPR000175">
    <property type="entry name" value="Na/ntran_symport"/>
</dbReference>
<dbReference type="PROSITE" id="PS00610">
    <property type="entry name" value="NA_NEUROTRAN_SYMP_1"/>
    <property type="match status" value="1"/>
</dbReference>
<evidence type="ECO:0000256" key="7">
    <source>
        <dbReference type="ARBA" id="ARBA00023136"/>
    </source>
</evidence>
<evidence type="ECO:0000313" key="13">
    <source>
        <dbReference type="EMBL" id="ALC40102.1"/>
    </source>
</evidence>
<comment type="similarity">
    <text evidence="2 10">Belongs to the sodium:neurotransmitter symporter (SNF) (TC 2.A.22) family.</text>
</comment>
<keyword evidence="5 10" id="KW-0769">Symport</keyword>
<gene>
    <name evidence="13" type="ORF">Dbus_chr2Lg2187</name>
</gene>
<evidence type="ECO:0000256" key="12">
    <source>
        <dbReference type="SAM" id="Phobius"/>
    </source>
</evidence>
<dbReference type="GO" id="GO:0005886">
    <property type="term" value="C:plasma membrane"/>
    <property type="evidence" value="ECO:0007669"/>
    <property type="project" value="TreeGrafter"/>
</dbReference>
<feature type="transmembrane region" description="Helical" evidence="12">
    <location>
        <begin position="398"/>
        <end position="423"/>
    </location>
</feature>
<dbReference type="Pfam" id="PF00209">
    <property type="entry name" value="SNF"/>
    <property type="match status" value="1"/>
</dbReference>
<reference evidence="13 14" key="1">
    <citation type="submission" date="2015-08" db="EMBL/GenBank/DDBJ databases">
        <title>Ancestral chromatin configuration constrains chromatin evolution on differentiating sex chromosomes in Drosophila.</title>
        <authorList>
            <person name="Zhou Q."/>
            <person name="Bachtrog D."/>
        </authorList>
    </citation>
    <scope>NUCLEOTIDE SEQUENCE [LARGE SCALE GENOMIC DNA]</scope>
    <source>
        <tissue evidence="13">Whole larvae</tissue>
    </source>
</reference>
<feature type="binding site" evidence="8">
    <location>
        <position position="40"/>
    </location>
    <ligand>
        <name>Na(+)</name>
        <dbReference type="ChEBI" id="CHEBI:29101"/>
        <label>1</label>
    </ligand>
</feature>
<dbReference type="InterPro" id="IPR037272">
    <property type="entry name" value="SNS_sf"/>
</dbReference>
<feature type="transmembrane region" description="Helical" evidence="12">
    <location>
        <begin position="61"/>
        <end position="79"/>
    </location>
</feature>
<evidence type="ECO:0000256" key="6">
    <source>
        <dbReference type="ARBA" id="ARBA00022989"/>
    </source>
</evidence>
<feature type="disulfide bond" evidence="9">
    <location>
        <begin position="143"/>
        <end position="152"/>
    </location>
</feature>
<dbReference type="GO" id="GO:0005283">
    <property type="term" value="F:amino acid:sodium symporter activity"/>
    <property type="evidence" value="ECO:0007669"/>
    <property type="project" value="TreeGrafter"/>
</dbReference>
<feature type="region of interest" description="Disordered" evidence="11">
    <location>
        <begin position="1"/>
        <end position="22"/>
    </location>
</feature>
<feature type="transmembrane region" description="Helical" evidence="12">
    <location>
        <begin position="100"/>
        <end position="121"/>
    </location>
</feature>
<dbReference type="AlphaFoldDB" id="A0A0M4EA18"/>
<feature type="binding site" evidence="8">
    <location>
        <position position="373"/>
    </location>
    <ligand>
        <name>Na(+)</name>
        <dbReference type="ChEBI" id="CHEBI:29101"/>
        <label>1</label>
    </ligand>
</feature>
<keyword evidence="8" id="KW-0479">Metal-binding</keyword>
<keyword evidence="6 12" id="KW-1133">Transmembrane helix</keyword>
<evidence type="ECO:0000256" key="8">
    <source>
        <dbReference type="PIRSR" id="PIRSR600175-1"/>
    </source>
</evidence>
<organism evidence="13 14">
    <name type="scientific">Drosophila busckii</name>
    <name type="common">Fruit fly</name>
    <dbReference type="NCBI Taxonomy" id="30019"/>
    <lineage>
        <taxon>Eukaryota</taxon>
        <taxon>Metazoa</taxon>
        <taxon>Ecdysozoa</taxon>
        <taxon>Arthropoda</taxon>
        <taxon>Hexapoda</taxon>
        <taxon>Insecta</taxon>
        <taxon>Pterygota</taxon>
        <taxon>Neoptera</taxon>
        <taxon>Endopterygota</taxon>
        <taxon>Diptera</taxon>
        <taxon>Brachycera</taxon>
        <taxon>Muscomorpha</taxon>
        <taxon>Ephydroidea</taxon>
        <taxon>Drosophilidae</taxon>
        <taxon>Drosophila</taxon>
    </lineage>
</organism>
<feature type="binding site" evidence="8">
    <location>
        <position position="38"/>
    </location>
    <ligand>
        <name>Na(+)</name>
        <dbReference type="ChEBI" id="CHEBI:29101"/>
        <label>1</label>
    </ligand>
</feature>
<feature type="binding site" evidence="8">
    <location>
        <position position="370"/>
    </location>
    <ligand>
        <name>Na(+)</name>
        <dbReference type="ChEBI" id="CHEBI:29101"/>
        <label>1</label>
    </ligand>
</feature>
<dbReference type="Proteomes" id="UP000494163">
    <property type="component" value="Chromosome 2L"/>
</dbReference>
<feature type="transmembrane region" description="Helical" evidence="12">
    <location>
        <begin position="32"/>
        <end position="49"/>
    </location>
</feature>
<evidence type="ECO:0000313" key="14">
    <source>
        <dbReference type="Proteomes" id="UP000494163"/>
    </source>
</evidence>
<dbReference type="NCBIfam" id="NF037979">
    <property type="entry name" value="Na_transp"/>
    <property type="match status" value="1"/>
</dbReference>
<feature type="transmembrane region" description="Helical" evidence="12">
    <location>
        <begin position="474"/>
        <end position="495"/>
    </location>
</feature>
<feature type="transmembrane region" description="Helical" evidence="12">
    <location>
        <begin position="223"/>
        <end position="250"/>
    </location>
</feature>
<dbReference type="SMR" id="A0A0M4EA18"/>
<feature type="transmembrane region" description="Helical" evidence="12">
    <location>
        <begin position="429"/>
        <end position="453"/>
    </location>
</feature>
<dbReference type="PROSITE" id="PS50267">
    <property type="entry name" value="NA_NEUROTRAN_SYMP_3"/>
    <property type="match status" value="1"/>
</dbReference>
<feature type="binding site" evidence="8">
    <location>
        <position position="305"/>
    </location>
    <ligand>
        <name>Na(+)</name>
        <dbReference type="ChEBI" id="CHEBI:29101"/>
        <label>1</label>
    </ligand>
</feature>
<feature type="transmembrane region" description="Helical" evidence="12">
    <location>
        <begin position="299"/>
        <end position="323"/>
    </location>
</feature>
<evidence type="ECO:0000256" key="11">
    <source>
        <dbReference type="SAM" id="MobiDB-lite"/>
    </source>
</evidence>
<feature type="binding site" evidence="8">
    <location>
        <position position="45"/>
    </location>
    <ligand>
        <name>Na(+)</name>
        <dbReference type="ChEBI" id="CHEBI:29101"/>
        <label>1</label>
    </ligand>
</feature>
<keyword evidence="7 12" id="KW-0472">Membrane</keyword>
<dbReference type="GO" id="GO:0046872">
    <property type="term" value="F:metal ion binding"/>
    <property type="evidence" value="ECO:0007669"/>
    <property type="project" value="UniProtKB-KW"/>
</dbReference>
<evidence type="ECO:0000256" key="9">
    <source>
        <dbReference type="PIRSR" id="PIRSR600175-2"/>
    </source>
</evidence>
<keyword evidence="3 10" id="KW-0813">Transport</keyword>
<comment type="subcellular location">
    <subcellularLocation>
        <location evidence="1">Membrane</location>
        <topology evidence="1">Multi-pass membrane protein</topology>
    </subcellularLocation>
</comment>
<evidence type="ECO:0000256" key="3">
    <source>
        <dbReference type="ARBA" id="ARBA00022448"/>
    </source>
</evidence>
<sequence length="585" mass="66749">EAKEEPKPAKQRRSKRISRDENRGQWKSKAEFVLSLIGYAIGIGNVWRFPYLCYRSGGGAFLVPYMLMVLLAGIPLFYMEVLIGQFSGTGCTGMFRLVPILKGTGICMVIVNWYCVCYYSMIISYPIRMIYYCFWKIVPWVNCNHSWNTPNCTALHKVGDENFKTSADEFYHLEVLRISEGIEHLGGIVWEQLLSLFITWTIIYLCVLRGIKSVGKVVYFTATFPYVLLTILFFRGVTLPGAGTGIKFFLYPEWHRLLDLKVWADAAQQMFFGLGPGWGGIVNMASFNKFRNNAKFDSILVVAVNVFTSLYAGVVVFSVLGFLSHKSGIPVATVATSGAGLAFVTYPEAIAMMPFPQLWALMFFFMLFLLGIDSVFVQLEAVTSSLLDEIIALRKYKMIMTLLSCILFFGMSSVMCTNGGMYILQLLDWYSSALAVIVICMVETVMVSYIYGINNFMDDIEFMLGKRPSWYWKISWMYITPIVLIFILLTSIIFIRTITYGDTSYPVWAVVIGWLSFASSVIWIPLYIVYIVMRKRGNVKESLKKRLRPLDWTPADPEVREEYEAFRRQRNMPGFMSDTSAELDK</sequence>
<evidence type="ECO:0000256" key="10">
    <source>
        <dbReference type="RuleBase" id="RU003732"/>
    </source>
</evidence>
<evidence type="ECO:0000256" key="4">
    <source>
        <dbReference type="ARBA" id="ARBA00022692"/>
    </source>
</evidence>
<feature type="transmembrane region" description="Helical" evidence="12">
    <location>
        <begin position="193"/>
        <end position="211"/>
    </location>
</feature>
<keyword evidence="14" id="KW-1185">Reference proteome</keyword>
<keyword evidence="8" id="KW-0915">Sodium</keyword>
<proteinExistence type="inferred from homology"/>